<feature type="compositionally biased region" description="Basic and acidic residues" evidence="1">
    <location>
        <begin position="170"/>
        <end position="181"/>
    </location>
</feature>
<evidence type="ECO:0000313" key="2">
    <source>
        <dbReference type="EMBL" id="ETO26709.1"/>
    </source>
</evidence>
<comment type="caution">
    <text evidence="2">The sequence shown here is derived from an EMBL/GenBank/DDBJ whole genome shotgun (WGS) entry which is preliminary data.</text>
</comment>
<protein>
    <submittedName>
        <fullName evidence="2">Uncharacterized protein</fullName>
    </submittedName>
</protein>
<reference evidence="2 3" key="1">
    <citation type="journal article" date="2013" name="Curr. Biol.">
        <title>The Genome of the Foraminiferan Reticulomyxa filosa.</title>
        <authorList>
            <person name="Glockner G."/>
            <person name="Hulsmann N."/>
            <person name="Schleicher M."/>
            <person name="Noegel A.A."/>
            <person name="Eichinger L."/>
            <person name="Gallinger C."/>
            <person name="Pawlowski J."/>
            <person name="Sierra R."/>
            <person name="Euteneuer U."/>
            <person name="Pillet L."/>
            <person name="Moustafa A."/>
            <person name="Platzer M."/>
            <person name="Groth M."/>
            <person name="Szafranski K."/>
            <person name="Schliwa M."/>
        </authorList>
    </citation>
    <scope>NUCLEOTIDE SEQUENCE [LARGE SCALE GENOMIC DNA]</scope>
</reference>
<keyword evidence="3" id="KW-1185">Reference proteome</keyword>
<evidence type="ECO:0000313" key="3">
    <source>
        <dbReference type="Proteomes" id="UP000023152"/>
    </source>
</evidence>
<dbReference type="EMBL" id="ASPP01007689">
    <property type="protein sequence ID" value="ETO26709.1"/>
    <property type="molecule type" value="Genomic_DNA"/>
</dbReference>
<feature type="compositionally biased region" description="Basic and acidic residues" evidence="1">
    <location>
        <begin position="100"/>
        <end position="120"/>
    </location>
</feature>
<gene>
    <name evidence="2" type="ORF">RFI_10424</name>
</gene>
<dbReference type="AlphaFoldDB" id="X6NLU6"/>
<accession>X6NLU6</accession>
<dbReference type="Proteomes" id="UP000023152">
    <property type="component" value="Unassembled WGS sequence"/>
</dbReference>
<evidence type="ECO:0000256" key="1">
    <source>
        <dbReference type="SAM" id="MobiDB-lite"/>
    </source>
</evidence>
<feature type="region of interest" description="Disordered" evidence="1">
    <location>
        <begin position="31"/>
        <end position="188"/>
    </location>
</feature>
<proteinExistence type="predicted"/>
<feature type="compositionally biased region" description="Basic and acidic residues" evidence="1">
    <location>
        <begin position="53"/>
        <end position="67"/>
    </location>
</feature>
<sequence>MSRDAYSSSEDDIFEDNVREVHDIFAELQQKNSVNEAVTDENRVEDGSVDSAIKQERRRNGESEKQENVTTQDQEQMNDEDGEVKSRTKHKLKAEEDEIGKEKEKVSTRVKVKEKEKGKEEEEGEEERRRRRRRRRRGGGEEEEEAVDHSGLLSIDKEMEHYYRVSPNKANERQEKKDDHQGTTGGLDMVLIHPSKHEAIPDFHKLHDDLVEEDHNIPSELIKYSNLSIYEQ</sequence>
<feature type="non-terminal residue" evidence="2">
    <location>
        <position position="232"/>
    </location>
</feature>
<organism evidence="2 3">
    <name type="scientific">Reticulomyxa filosa</name>
    <dbReference type="NCBI Taxonomy" id="46433"/>
    <lineage>
        <taxon>Eukaryota</taxon>
        <taxon>Sar</taxon>
        <taxon>Rhizaria</taxon>
        <taxon>Retaria</taxon>
        <taxon>Foraminifera</taxon>
        <taxon>Monothalamids</taxon>
        <taxon>Reticulomyxidae</taxon>
        <taxon>Reticulomyxa</taxon>
    </lineage>
</organism>
<name>X6NLU6_RETFI</name>